<proteinExistence type="inferred from homology"/>
<name>A0ABS6FGM7_9FIRM</name>
<dbReference type="HAMAP" id="MF_01820">
    <property type="entry name" value="GTPase_RsgA"/>
    <property type="match status" value="1"/>
</dbReference>
<evidence type="ECO:0000256" key="7">
    <source>
        <dbReference type="ARBA" id="ARBA00022833"/>
    </source>
</evidence>
<comment type="caution">
    <text evidence="13">The sequence shown here is derived from an EMBL/GenBank/DDBJ whole genome shotgun (WGS) entry which is preliminary data.</text>
</comment>
<sequence length="286" mass="32828">MKGKIIKLTGGFYYIESGNEVYETRARGNFRHTNTDPIVGDNVEFKYEKDNLGYIEKVYPRKNMLTRPRVANVDLTLIVVPVKDPKYNLMLIDKNIIQSEYQEIDVAIAINKSDLDQNEANKLKYLYENSGFKTFVISAIDNEGLDELKEFLEGKTVALCGVSAAGKSSITSKILGKEVEIGKVSDKTKRGKHTTRHTELLYNDDIFIFDTPGFSSLDLDIESDELKFYFREFRNHEENCKFNNCNHINEPKCGVKKALEEGKIEETRYENYKYIFNELKGKGGYS</sequence>
<organism evidence="13 14">
    <name type="scientific">Peptoniphilus ovalis</name>
    <dbReference type="NCBI Taxonomy" id="2841503"/>
    <lineage>
        <taxon>Bacteria</taxon>
        <taxon>Bacillati</taxon>
        <taxon>Bacillota</taxon>
        <taxon>Tissierellia</taxon>
        <taxon>Tissierellales</taxon>
        <taxon>Peptoniphilaceae</taxon>
        <taxon>Peptoniphilus</taxon>
    </lineage>
</organism>
<keyword evidence="5 10" id="KW-0547">Nucleotide-binding</keyword>
<comment type="subunit">
    <text evidence="10">Monomer. Associates with 30S ribosomal subunit, binds 16S rRNA.</text>
</comment>
<dbReference type="CDD" id="cd01854">
    <property type="entry name" value="YjeQ_EngC"/>
    <property type="match status" value="1"/>
</dbReference>
<evidence type="ECO:0000259" key="11">
    <source>
        <dbReference type="PROSITE" id="PS50936"/>
    </source>
</evidence>
<evidence type="ECO:0000256" key="4">
    <source>
        <dbReference type="ARBA" id="ARBA00022730"/>
    </source>
</evidence>
<evidence type="ECO:0000256" key="1">
    <source>
        <dbReference type="ARBA" id="ARBA00022490"/>
    </source>
</evidence>
<feature type="domain" description="EngC GTPase" evidence="11">
    <location>
        <begin position="71"/>
        <end position="215"/>
    </location>
</feature>
<feature type="binding site" evidence="10">
    <location>
        <position position="245"/>
    </location>
    <ligand>
        <name>Zn(2+)</name>
        <dbReference type="ChEBI" id="CHEBI:29105"/>
    </ligand>
</feature>
<evidence type="ECO:0000256" key="3">
    <source>
        <dbReference type="ARBA" id="ARBA00022723"/>
    </source>
</evidence>
<dbReference type="Proteomes" id="UP000783742">
    <property type="component" value="Unassembled WGS sequence"/>
</dbReference>
<keyword evidence="6 10" id="KW-0378">Hydrolase</keyword>
<evidence type="ECO:0000256" key="8">
    <source>
        <dbReference type="ARBA" id="ARBA00022884"/>
    </source>
</evidence>
<dbReference type="Pfam" id="PF16745">
    <property type="entry name" value="RsgA_N"/>
    <property type="match status" value="1"/>
</dbReference>
<dbReference type="Pfam" id="PF03193">
    <property type="entry name" value="RsgA_GTPase"/>
    <property type="match status" value="1"/>
</dbReference>
<dbReference type="InterPro" id="IPR031944">
    <property type="entry name" value="RsgA_N"/>
</dbReference>
<keyword evidence="8 10" id="KW-0694">RNA-binding</keyword>
<evidence type="ECO:0000256" key="6">
    <source>
        <dbReference type="ARBA" id="ARBA00022801"/>
    </source>
</evidence>
<comment type="function">
    <text evidence="10">One of several proteins that assist in the late maturation steps of the functional core of the 30S ribosomal subunit. Helps release RbfA from mature subunits. May play a role in the assembly of ribosomal proteins into the subunit. Circularly permuted GTPase that catalyzes slow GTP hydrolysis, GTPase activity is stimulated by the 30S ribosomal subunit.</text>
</comment>
<keyword evidence="9 10" id="KW-0342">GTP-binding</keyword>
<keyword evidence="7 10" id="KW-0862">Zinc</keyword>
<gene>
    <name evidence="10 13" type="primary">rsgA</name>
    <name evidence="13" type="ORF">KQI68_04585</name>
</gene>
<evidence type="ECO:0000313" key="14">
    <source>
        <dbReference type="Proteomes" id="UP000783742"/>
    </source>
</evidence>
<feature type="binding site" evidence="10">
    <location>
        <position position="253"/>
    </location>
    <ligand>
        <name>Zn(2+)</name>
        <dbReference type="ChEBI" id="CHEBI:29105"/>
    </ligand>
</feature>
<feature type="binding site" evidence="10">
    <location>
        <begin position="111"/>
        <end position="114"/>
    </location>
    <ligand>
        <name>GTP</name>
        <dbReference type="ChEBI" id="CHEBI:37565"/>
    </ligand>
</feature>
<comment type="similarity">
    <text evidence="10">Belongs to the TRAFAC class YlqF/YawG GTPase family. RsgA subfamily.</text>
</comment>
<feature type="binding site" evidence="10">
    <location>
        <begin position="161"/>
        <end position="169"/>
    </location>
    <ligand>
        <name>GTP</name>
        <dbReference type="ChEBI" id="CHEBI:37565"/>
    </ligand>
</feature>
<keyword evidence="14" id="KW-1185">Reference proteome</keyword>
<dbReference type="EMBL" id="JAHLQO010000003">
    <property type="protein sequence ID" value="MBU5669116.1"/>
    <property type="molecule type" value="Genomic_DNA"/>
</dbReference>
<protein>
    <recommendedName>
        <fullName evidence="10">Small ribosomal subunit biogenesis GTPase RsgA</fullName>
        <ecNumber evidence="10">3.6.1.-</ecNumber>
    </recommendedName>
</protein>
<evidence type="ECO:0000256" key="5">
    <source>
        <dbReference type="ARBA" id="ARBA00022741"/>
    </source>
</evidence>
<feature type="binding site" evidence="10">
    <location>
        <position position="240"/>
    </location>
    <ligand>
        <name>Zn(2+)</name>
        <dbReference type="ChEBI" id="CHEBI:29105"/>
    </ligand>
</feature>
<accession>A0ABS6FGM7</accession>
<dbReference type="PROSITE" id="PS51721">
    <property type="entry name" value="G_CP"/>
    <property type="match status" value="1"/>
</dbReference>
<feature type="domain" description="CP-type G" evidence="12">
    <location>
        <begin position="62"/>
        <end position="217"/>
    </location>
</feature>
<dbReference type="EC" id="3.6.1.-" evidence="10"/>
<evidence type="ECO:0000313" key="13">
    <source>
        <dbReference type="EMBL" id="MBU5669116.1"/>
    </source>
</evidence>
<dbReference type="RefSeq" id="WP_216548964.1">
    <property type="nucleotide sequence ID" value="NZ_JAHLQO010000003.1"/>
</dbReference>
<dbReference type="InterPro" id="IPR004881">
    <property type="entry name" value="Ribosome_biogen_GTPase_RsgA"/>
</dbReference>
<dbReference type="CDD" id="cd04466">
    <property type="entry name" value="S1_YloQ_GTPase"/>
    <property type="match status" value="1"/>
</dbReference>
<feature type="binding site" evidence="10">
    <location>
        <position position="247"/>
    </location>
    <ligand>
        <name>Zn(2+)</name>
        <dbReference type="ChEBI" id="CHEBI:29105"/>
    </ligand>
</feature>
<dbReference type="PANTHER" id="PTHR32120">
    <property type="entry name" value="SMALL RIBOSOMAL SUBUNIT BIOGENESIS GTPASE RSGA"/>
    <property type="match status" value="1"/>
</dbReference>
<comment type="subcellular location">
    <subcellularLocation>
        <location evidence="10">Cytoplasm</location>
    </subcellularLocation>
</comment>
<keyword evidence="3 10" id="KW-0479">Metal-binding</keyword>
<keyword evidence="4 10" id="KW-0699">rRNA-binding</keyword>
<reference evidence="13 14" key="1">
    <citation type="submission" date="2021-06" db="EMBL/GenBank/DDBJ databases">
        <authorList>
            <person name="Sun Q."/>
            <person name="Li D."/>
        </authorList>
    </citation>
    <scope>NUCLEOTIDE SEQUENCE [LARGE SCALE GENOMIC DNA]</scope>
    <source>
        <strain evidence="13 14">MSJ-1</strain>
    </source>
</reference>
<evidence type="ECO:0000256" key="9">
    <source>
        <dbReference type="ARBA" id="ARBA00023134"/>
    </source>
</evidence>
<dbReference type="NCBIfam" id="TIGR00157">
    <property type="entry name" value="ribosome small subunit-dependent GTPase A"/>
    <property type="match status" value="1"/>
</dbReference>
<evidence type="ECO:0000256" key="10">
    <source>
        <dbReference type="HAMAP-Rule" id="MF_01820"/>
    </source>
</evidence>
<keyword evidence="1 10" id="KW-0963">Cytoplasm</keyword>
<comment type="cofactor">
    <cofactor evidence="10">
        <name>Zn(2+)</name>
        <dbReference type="ChEBI" id="CHEBI:29105"/>
    </cofactor>
    <text evidence="10">Binds 1 zinc ion per subunit.</text>
</comment>
<dbReference type="PANTHER" id="PTHR32120:SF11">
    <property type="entry name" value="SMALL RIBOSOMAL SUBUNIT BIOGENESIS GTPASE RSGA 1, MITOCHONDRIAL-RELATED"/>
    <property type="match status" value="1"/>
</dbReference>
<keyword evidence="2 10" id="KW-0690">Ribosome biogenesis</keyword>
<evidence type="ECO:0000259" key="12">
    <source>
        <dbReference type="PROSITE" id="PS51721"/>
    </source>
</evidence>
<evidence type="ECO:0000256" key="2">
    <source>
        <dbReference type="ARBA" id="ARBA00022517"/>
    </source>
</evidence>
<dbReference type="PROSITE" id="PS50936">
    <property type="entry name" value="ENGC_GTPASE"/>
    <property type="match status" value="1"/>
</dbReference>
<dbReference type="InterPro" id="IPR010914">
    <property type="entry name" value="RsgA_GTPase_dom"/>
</dbReference>
<dbReference type="InterPro" id="IPR030378">
    <property type="entry name" value="G_CP_dom"/>
</dbReference>